<dbReference type="Pfam" id="PF04434">
    <property type="entry name" value="SWIM"/>
    <property type="match status" value="1"/>
</dbReference>
<keyword evidence="1" id="KW-0479">Metal-binding</keyword>
<comment type="caution">
    <text evidence="3">The sequence shown here is derived from an EMBL/GenBank/DDBJ whole genome shotgun (WGS) entry which is preliminary data.</text>
</comment>
<feature type="domain" description="SWIM-type" evidence="2">
    <location>
        <begin position="531"/>
        <end position="566"/>
    </location>
</feature>
<evidence type="ECO:0000256" key="1">
    <source>
        <dbReference type="PROSITE-ProRule" id="PRU00325"/>
    </source>
</evidence>
<dbReference type="GO" id="GO:0008270">
    <property type="term" value="F:zinc ion binding"/>
    <property type="evidence" value="ECO:0007669"/>
    <property type="project" value="UniProtKB-KW"/>
</dbReference>
<evidence type="ECO:0000313" key="4">
    <source>
        <dbReference type="Proteomes" id="UP000603453"/>
    </source>
</evidence>
<dbReference type="PROSITE" id="PS50966">
    <property type="entry name" value="ZF_SWIM"/>
    <property type="match status" value="1"/>
</dbReference>
<dbReference type="Proteomes" id="UP000603453">
    <property type="component" value="Unassembled WGS sequence"/>
</dbReference>
<evidence type="ECO:0000313" key="3">
    <source>
        <dbReference type="EMBL" id="KAG2191501.1"/>
    </source>
</evidence>
<gene>
    <name evidence="3" type="ORF">INT47_010970</name>
</gene>
<keyword evidence="1" id="KW-0863">Zinc-finger</keyword>
<dbReference type="InterPro" id="IPR007527">
    <property type="entry name" value="Znf_SWIM"/>
</dbReference>
<evidence type="ECO:0000259" key="2">
    <source>
        <dbReference type="PROSITE" id="PS50966"/>
    </source>
</evidence>
<dbReference type="EMBL" id="JAEPRD010000400">
    <property type="protein sequence ID" value="KAG2191501.1"/>
    <property type="molecule type" value="Genomic_DNA"/>
</dbReference>
<organism evidence="3 4">
    <name type="scientific">Mucor saturninus</name>
    <dbReference type="NCBI Taxonomy" id="64648"/>
    <lineage>
        <taxon>Eukaryota</taxon>
        <taxon>Fungi</taxon>
        <taxon>Fungi incertae sedis</taxon>
        <taxon>Mucoromycota</taxon>
        <taxon>Mucoromycotina</taxon>
        <taxon>Mucoromycetes</taxon>
        <taxon>Mucorales</taxon>
        <taxon>Mucorineae</taxon>
        <taxon>Mucoraceae</taxon>
        <taxon>Mucor</taxon>
    </lineage>
</organism>
<dbReference type="AlphaFoldDB" id="A0A8H7QFL5"/>
<keyword evidence="4" id="KW-1185">Reference proteome</keyword>
<dbReference type="OrthoDB" id="2224309at2759"/>
<sequence length="675" mass="78669">MSNNTIIYNISNIQNALINSSIEGIKMLPLNTTISVKANEWEQCLSRMNTLCSTKWTVNRKLQDQSLVFRETRQCHRSGKYQPKRQIRLAQKDSKRCGCTAALKIKQYNDTSIVTFCMTKDHVNHVPGERQEIRTLPLPSEAIKIIEDQLRSGSSCRNTRISTLRQIENWGVGIRKPNYEEIYNRMKKMETLLYMFNSNEKTSLSIWLNEKLASQNYSIFIGNLLAYSTNQDLFAFGFQSPTQVQIMSLSQSFCLDATHRVSCRSTEVMYSLVTKHPETGKGYPLVYLRQTNPFNPLAITIDCCIAEANAITSALPQTSIHYCEFHVLRAWQHNLDSKVKLDGSFTTQQLAEYKQSLKNSLKSILVESNEAIFITKIGEFKRMIQDQPEFLRYFERKWTGSENILRRWGRPFVQQHHQRYLTNNYIESWHNQLKVIYFNRARIRRLDRLVFILTNDVEFYYEQEVERLNFSNGRMGPVENELSRNSFAASQIQDDILPSMIINPLGEISNSMDDSNGEWQIQSFSTENQWYTVLIEQGLIQKCSCPSFYRRQLPCKHMYLLKQYSRANLVYHEQQDHTHMQLQQSAQSVRNEALVDNNIEQTNELQDPSSIIQSISANAATLYHQREDLERLRSIPGVDIAKLEIIDRLLFDALKHIDNLKNENSLYFQNINTQR</sequence>
<name>A0A8H7QFL5_9FUNG</name>
<keyword evidence="1" id="KW-0862">Zinc</keyword>
<accession>A0A8H7QFL5</accession>
<protein>
    <recommendedName>
        <fullName evidence="2">SWIM-type domain-containing protein</fullName>
    </recommendedName>
</protein>
<proteinExistence type="predicted"/>
<reference evidence="3" key="1">
    <citation type="submission" date="2020-12" db="EMBL/GenBank/DDBJ databases">
        <title>Metabolic potential, ecology and presence of endohyphal bacteria is reflected in genomic diversity of Mucoromycotina.</title>
        <authorList>
            <person name="Muszewska A."/>
            <person name="Okrasinska A."/>
            <person name="Steczkiewicz K."/>
            <person name="Drgas O."/>
            <person name="Orlowska M."/>
            <person name="Perlinska-Lenart U."/>
            <person name="Aleksandrzak-Piekarczyk T."/>
            <person name="Szatraj K."/>
            <person name="Zielenkiewicz U."/>
            <person name="Pilsyk S."/>
            <person name="Malc E."/>
            <person name="Mieczkowski P."/>
            <person name="Kruszewska J.S."/>
            <person name="Biernat P."/>
            <person name="Pawlowska J."/>
        </authorList>
    </citation>
    <scope>NUCLEOTIDE SEQUENCE</scope>
    <source>
        <strain evidence="3">WA0000017839</strain>
    </source>
</reference>